<dbReference type="InterPro" id="IPR018641">
    <property type="entry name" value="Trfase_1_rSAM/seldom-assoc"/>
</dbReference>
<organism evidence="1 2">
    <name type="scientific">Qipengyuania spongiae</name>
    <dbReference type="NCBI Taxonomy" id="2909673"/>
    <lineage>
        <taxon>Bacteria</taxon>
        <taxon>Pseudomonadati</taxon>
        <taxon>Pseudomonadota</taxon>
        <taxon>Alphaproteobacteria</taxon>
        <taxon>Sphingomonadales</taxon>
        <taxon>Erythrobacteraceae</taxon>
        <taxon>Qipengyuania</taxon>
    </lineage>
</organism>
<dbReference type="EMBL" id="CP092471">
    <property type="protein sequence ID" value="UVI40348.1"/>
    <property type="molecule type" value="Genomic_DNA"/>
</dbReference>
<keyword evidence="2" id="KW-1185">Reference proteome</keyword>
<dbReference type="Pfam" id="PF09837">
    <property type="entry name" value="DUF2064"/>
    <property type="match status" value="1"/>
</dbReference>
<reference evidence="1" key="1">
    <citation type="submission" date="2022-02" db="EMBL/GenBank/DDBJ databases">
        <title>Qipengyuania spongiae sp. nov., isolated from marine sponge.</title>
        <authorList>
            <person name="Li Z."/>
            <person name="Zhang M."/>
        </authorList>
    </citation>
    <scope>NUCLEOTIDE SEQUENCE</scope>
    <source>
        <strain evidence="1">PHS-Z21</strain>
    </source>
</reference>
<evidence type="ECO:0000313" key="1">
    <source>
        <dbReference type="EMBL" id="UVI40348.1"/>
    </source>
</evidence>
<name>A0ABY5T0P5_9SPHN</name>
<accession>A0ABY5T0P5</accession>
<proteinExistence type="predicted"/>
<dbReference type="NCBIfam" id="TIGR04282">
    <property type="entry name" value="glyco_like_cofC"/>
    <property type="match status" value="1"/>
</dbReference>
<gene>
    <name evidence="1" type="ORF">L1F33_05240</name>
</gene>
<dbReference type="SUPFAM" id="SSF53448">
    <property type="entry name" value="Nucleotide-diphospho-sugar transferases"/>
    <property type="match status" value="1"/>
</dbReference>
<dbReference type="PANTHER" id="PTHR36529">
    <property type="entry name" value="SLL1095 PROTEIN"/>
    <property type="match status" value="1"/>
</dbReference>
<dbReference type="Gene3D" id="3.90.550.10">
    <property type="entry name" value="Spore Coat Polysaccharide Biosynthesis Protein SpsA, Chain A"/>
    <property type="match status" value="1"/>
</dbReference>
<sequence length="195" mass="20718">MPPEQSPALAIFARWPEPGAAKTRLIPALGAEGAAEVYRRLLAHTIDEARHCGLPVVVRTTGADPARFRAAFGRDIACEDQGEGDLGERLARVPAPAIIIGSDCPDCDASTMRRAAEALRTHPAVIGPASDGGYYLIGLAEAQPAVFADMEWSTETVFAETMHRFAAAGIAPLVLPRLDDIDTPEDLARHPGFAP</sequence>
<evidence type="ECO:0000313" key="2">
    <source>
        <dbReference type="Proteomes" id="UP001065265"/>
    </source>
</evidence>
<protein>
    <submittedName>
        <fullName evidence="1">TIGR04282 family arsenosugar biosynthesis glycosyltransferase</fullName>
    </submittedName>
</protein>
<dbReference type="RefSeq" id="WP_265560536.1">
    <property type="nucleotide sequence ID" value="NZ_CP092471.1"/>
</dbReference>
<dbReference type="PANTHER" id="PTHR36529:SF1">
    <property type="entry name" value="GLYCOSYLTRANSFERASE"/>
    <property type="match status" value="1"/>
</dbReference>
<dbReference type="InterPro" id="IPR029044">
    <property type="entry name" value="Nucleotide-diphossugar_trans"/>
</dbReference>
<dbReference type="Proteomes" id="UP001065265">
    <property type="component" value="Chromosome"/>
</dbReference>